<evidence type="ECO:0000313" key="3">
    <source>
        <dbReference type="EMBL" id="KAJ1647921.1"/>
    </source>
</evidence>
<reference evidence="3" key="1">
    <citation type="submission" date="2022-07" db="EMBL/GenBank/DDBJ databases">
        <title>Phylogenomic reconstructions and comparative analyses of Kickxellomycotina fungi.</title>
        <authorList>
            <person name="Reynolds N.K."/>
            <person name="Stajich J.E."/>
            <person name="Barry K."/>
            <person name="Grigoriev I.V."/>
            <person name="Crous P."/>
            <person name="Smith M.E."/>
        </authorList>
    </citation>
    <scope>NUCLEOTIDE SEQUENCE</scope>
    <source>
        <strain evidence="3">NBRC 105413</strain>
    </source>
</reference>
<keyword evidence="4" id="KW-1185">Reference proteome</keyword>
<feature type="region of interest" description="Disordered" evidence="1">
    <location>
        <begin position="931"/>
        <end position="960"/>
    </location>
</feature>
<feature type="compositionally biased region" description="Low complexity" evidence="1">
    <location>
        <begin position="857"/>
        <end position="872"/>
    </location>
</feature>
<dbReference type="PANTHER" id="PTHR39463:SF1">
    <property type="entry name" value="MEDUSA"/>
    <property type="match status" value="1"/>
</dbReference>
<sequence>MLSPHGSNKQNCHQDQPAAQYQPFQQLHLPGYSLTPSTLFPNIEASGFFPAKPAKANQDTKISSSAQRIPLSSISLEDALAMNRDTSNAGKLAEQRSMVHSNALNTADMQFSSYVLNGGQDIGRNSFSYSPTVNIPLLDNRGNHDSSLAGSRLFRGFGTAGPQTFSSTAALGSRSSISMSSTGNYPVNCTGSLGSSTFSCADSSRLSGHNSYVSLLNKANLLFENNLDSMMIDWTLEEQECRRRLVQFWRRHENNNIFCTFKSVAAADRVPNSIVVSCIYWEERQDFFITSVDCIHLLESLIAVRFTVEEKNRIRRNLEGFRPLTVSKCKADSIDFFKLIMSFPNPKPRNIEKDVKVFPWRILPLALKKIIGKYTASYSSTSSITLDTYPTPRATSYSQLVGIPPPANSGGMAAFNSQSPISKIFGSSSASAAVVAAAAAASASASASASSSSVFIPAASISPNKISGAGIKCSQASSVSSFDNMNMLYGGSSLIADFGACIAASAPGGVQGPVETNGEKMANGSHMHMHMFNSSSNPLNTEQESEAAPKNWINNNGERLNSSASSALGLSDSMRKEHLSSAQEAMAATSTAALIMPESMVRNQQSGQNRGPNQQPHQQQQYNMPHASSEYLMLSGDQVQFDFAGMATDHNLSLTDSSERLGQKAIEKEMLPASAPVSASSLSSSAVDYGFILADYGLSAQQERPHQQQQQRVARSQSIKKTTPRIPYNVDRAERRRGAAAASTTSERGVDDSVYSEMPSRVATSFSSNSGQNANRETSPSIPLILEQQCHSVSLGCLSTAASMSLTSSMLLSGVTMGTADGCLTFGDSSGSMLKDGADSSHTFDPLYNILSKALKDGSSSSKSSNSSNSGDTVFKSESPDANRANDTATSSTPIEIDPFSSSDMFKFAMGNSDPDSSDFNLLADLISASSNGQNSSGFTGSSPVARRGDSDKSRQMFINGGPMSDHVTCADVLSLVCNANSNARVPVESCPTDSSLNSGTNRLSSSSNIEEALGKPEDGSPPSESFIDHPYSKELYDFLRGTPKEFNYMLTPAARKDILHRVSWYLLSKDDRLAELVPLDERTGGAPREELQDELEVPIEYTEVRRGQPCGHVFKRGEGVYRCK</sequence>
<feature type="domain" description="DUF7082" evidence="2">
    <location>
        <begin position="218"/>
        <end position="371"/>
    </location>
</feature>
<dbReference type="EMBL" id="JANBOH010000016">
    <property type="protein sequence ID" value="KAJ1647921.1"/>
    <property type="molecule type" value="Genomic_DNA"/>
</dbReference>
<dbReference type="Pfam" id="PF23305">
    <property type="entry name" value="DUF7082"/>
    <property type="match status" value="1"/>
</dbReference>
<feature type="region of interest" description="Disordered" evidence="1">
    <location>
        <begin position="602"/>
        <end position="623"/>
    </location>
</feature>
<name>A0A9W7XMI6_9FUNG</name>
<dbReference type="InterPro" id="IPR055509">
    <property type="entry name" value="DUF7082"/>
</dbReference>
<evidence type="ECO:0000259" key="2">
    <source>
        <dbReference type="Pfam" id="PF23305"/>
    </source>
</evidence>
<evidence type="ECO:0000256" key="1">
    <source>
        <dbReference type="SAM" id="MobiDB-lite"/>
    </source>
</evidence>
<organism evidence="3 4">
    <name type="scientific">Coemansia asiatica</name>
    <dbReference type="NCBI Taxonomy" id="1052880"/>
    <lineage>
        <taxon>Eukaryota</taxon>
        <taxon>Fungi</taxon>
        <taxon>Fungi incertae sedis</taxon>
        <taxon>Zoopagomycota</taxon>
        <taxon>Kickxellomycotina</taxon>
        <taxon>Kickxellomycetes</taxon>
        <taxon>Kickxellales</taxon>
        <taxon>Kickxellaceae</taxon>
        <taxon>Coemansia</taxon>
    </lineage>
</organism>
<accession>A0A9W7XMI6</accession>
<dbReference type="GO" id="GO:0005634">
    <property type="term" value="C:nucleus"/>
    <property type="evidence" value="ECO:0007669"/>
    <property type="project" value="TreeGrafter"/>
</dbReference>
<protein>
    <recommendedName>
        <fullName evidence="2">DUF7082 domain-containing protein</fullName>
    </recommendedName>
</protein>
<dbReference type="AlphaFoldDB" id="A0A9W7XMI6"/>
<feature type="compositionally biased region" description="Low complexity" evidence="1">
    <location>
        <begin position="707"/>
        <end position="717"/>
    </location>
</feature>
<comment type="caution">
    <text evidence="3">The sequence shown here is derived from an EMBL/GenBank/DDBJ whole genome shotgun (WGS) entry which is preliminary data.</text>
</comment>
<evidence type="ECO:0000313" key="4">
    <source>
        <dbReference type="Proteomes" id="UP001145021"/>
    </source>
</evidence>
<feature type="region of interest" description="Disordered" evidence="1">
    <location>
        <begin position="988"/>
        <end position="1025"/>
    </location>
</feature>
<feature type="compositionally biased region" description="Polar residues" evidence="1">
    <location>
        <begin position="992"/>
        <end position="1010"/>
    </location>
</feature>
<feature type="region of interest" description="Disordered" evidence="1">
    <location>
        <begin position="702"/>
        <end position="756"/>
    </location>
</feature>
<dbReference type="Proteomes" id="UP001145021">
    <property type="component" value="Unassembled WGS sequence"/>
</dbReference>
<proteinExistence type="predicted"/>
<gene>
    <name evidence="3" type="ORF">LPJ64_000733</name>
</gene>
<feature type="compositionally biased region" description="Polar residues" evidence="1">
    <location>
        <begin position="931"/>
        <end position="943"/>
    </location>
</feature>
<feature type="compositionally biased region" description="Polar residues" evidence="1">
    <location>
        <begin position="885"/>
        <end position="898"/>
    </location>
</feature>
<feature type="compositionally biased region" description="Low complexity" evidence="1">
    <location>
        <begin position="607"/>
        <end position="621"/>
    </location>
</feature>
<feature type="region of interest" description="Disordered" evidence="1">
    <location>
        <begin position="857"/>
        <end position="898"/>
    </location>
</feature>
<dbReference type="PANTHER" id="PTHR39463">
    <property type="entry name" value="MEDUSA"/>
    <property type="match status" value="1"/>
</dbReference>